<dbReference type="OrthoDB" id="5425216at2759"/>
<protein>
    <recommendedName>
        <fullName evidence="10">CFEM domain-containing protein</fullName>
    </recommendedName>
</protein>
<feature type="domain" description="CFEM" evidence="10">
    <location>
        <begin position="23"/>
        <end position="72"/>
    </location>
</feature>
<feature type="signal peptide" evidence="9">
    <location>
        <begin position="1"/>
        <end position="17"/>
    </location>
</feature>
<gene>
    <name evidence="11" type="ORF">L211DRAFT_867995</name>
</gene>
<comment type="subcellular location">
    <subcellularLocation>
        <location evidence="1">Membrane</location>
        <topology evidence="1">Lipid-anchor</topology>
        <topology evidence="1">GPI-anchor</topology>
    </subcellularLocation>
    <subcellularLocation>
        <location evidence="2">Secreted</location>
    </subcellularLocation>
</comment>
<evidence type="ECO:0000256" key="2">
    <source>
        <dbReference type="ARBA" id="ARBA00004613"/>
    </source>
</evidence>
<keyword evidence="5" id="KW-0325">Glycoprotein</keyword>
<dbReference type="Pfam" id="PF05730">
    <property type="entry name" value="CFEM"/>
    <property type="match status" value="1"/>
</dbReference>
<dbReference type="GO" id="GO:0005576">
    <property type="term" value="C:extracellular region"/>
    <property type="evidence" value="ECO:0007669"/>
    <property type="project" value="UniProtKB-SubCell"/>
</dbReference>
<dbReference type="GO" id="GO:0098552">
    <property type="term" value="C:side of membrane"/>
    <property type="evidence" value="ECO:0007669"/>
    <property type="project" value="UniProtKB-KW"/>
</dbReference>
<keyword evidence="12" id="KW-1185">Reference proteome</keyword>
<evidence type="ECO:0000256" key="5">
    <source>
        <dbReference type="ARBA" id="ARBA00022622"/>
    </source>
</evidence>
<reference evidence="11 12" key="1">
    <citation type="journal article" date="2018" name="Nat. Ecol. Evol.">
        <title>Pezizomycetes genomes reveal the molecular basis of ectomycorrhizal truffle lifestyle.</title>
        <authorList>
            <person name="Murat C."/>
            <person name="Payen T."/>
            <person name="Noel B."/>
            <person name="Kuo A."/>
            <person name="Morin E."/>
            <person name="Chen J."/>
            <person name="Kohler A."/>
            <person name="Krizsan K."/>
            <person name="Balestrini R."/>
            <person name="Da Silva C."/>
            <person name="Montanini B."/>
            <person name="Hainaut M."/>
            <person name="Levati E."/>
            <person name="Barry K.W."/>
            <person name="Belfiori B."/>
            <person name="Cichocki N."/>
            <person name="Clum A."/>
            <person name="Dockter R.B."/>
            <person name="Fauchery L."/>
            <person name="Guy J."/>
            <person name="Iotti M."/>
            <person name="Le Tacon F."/>
            <person name="Lindquist E.A."/>
            <person name="Lipzen A."/>
            <person name="Malagnac F."/>
            <person name="Mello A."/>
            <person name="Molinier V."/>
            <person name="Miyauchi S."/>
            <person name="Poulain J."/>
            <person name="Riccioni C."/>
            <person name="Rubini A."/>
            <person name="Sitrit Y."/>
            <person name="Splivallo R."/>
            <person name="Traeger S."/>
            <person name="Wang M."/>
            <person name="Zifcakova L."/>
            <person name="Wipf D."/>
            <person name="Zambonelli A."/>
            <person name="Paolocci F."/>
            <person name="Nowrousian M."/>
            <person name="Ottonello S."/>
            <person name="Baldrian P."/>
            <person name="Spatafora J.W."/>
            <person name="Henrissat B."/>
            <person name="Nagy L.G."/>
            <person name="Aury J.M."/>
            <person name="Wincker P."/>
            <person name="Grigoriev I.V."/>
            <person name="Bonfante P."/>
            <person name="Martin F.M."/>
        </authorList>
    </citation>
    <scope>NUCLEOTIDE SEQUENCE [LARGE SCALE GENOMIC DNA]</scope>
    <source>
        <strain evidence="11 12">ATCC MYA-4762</strain>
    </source>
</reference>
<keyword evidence="5" id="KW-0472">Membrane</keyword>
<dbReference type="InterPro" id="IPR008427">
    <property type="entry name" value="Extracellular_membr_CFEM_dom"/>
</dbReference>
<proteinExistence type="inferred from homology"/>
<evidence type="ECO:0000256" key="7">
    <source>
        <dbReference type="ARBA" id="ARBA00023157"/>
    </source>
</evidence>
<name>A0A3N4LRC8_9PEZI</name>
<comment type="similarity">
    <text evidence="3">Belongs to the RBT5 family.</text>
</comment>
<keyword evidence="8" id="KW-0449">Lipoprotein</keyword>
<keyword evidence="7" id="KW-1015">Disulfide bond</keyword>
<keyword evidence="5" id="KW-0336">GPI-anchor</keyword>
<evidence type="ECO:0000256" key="8">
    <source>
        <dbReference type="ARBA" id="ARBA00023288"/>
    </source>
</evidence>
<accession>A0A3N4LRC8</accession>
<evidence type="ECO:0000256" key="4">
    <source>
        <dbReference type="ARBA" id="ARBA00022525"/>
    </source>
</evidence>
<dbReference type="Proteomes" id="UP000267821">
    <property type="component" value="Unassembled WGS sequence"/>
</dbReference>
<evidence type="ECO:0000259" key="10">
    <source>
        <dbReference type="Pfam" id="PF05730"/>
    </source>
</evidence>
<dbReference type="AlphaFoldDB" id="A0A3N4LRC8"/>
<evidence type="ECO:0000256" key="1">
    <source>
        <dbReference type="ARBA" id="ARBA00004589"/>
    </source>
</evidence>
<organism evidence="11 12">
    <name type="scientific">Terfezia boudieri ATCC MYA-4762</name>
    <dbReference type="NCBI Taxonomy" id="1051890"/>
    <lineage>
        <taxon>Eukaryota</taxon>
        <taxon>Fungi</taxon>
        <taxon>Dikarya</taxon>
        <taxon>Ascomycota</taxon>
        <taxon>Pezizomycotina</taxon>
        <taxon>Pezizomycetes</taxon>
        <taxon>Pezizales</taxon>
        <taxon>Pezizaceae</taxon>
        <taxon>Terfezia</taxon>
    </lineage>
</organism>
<keyword evidence="4" id="KW-0964">Secreted</keyword>
<dbReference type="InParanoid" id="A0A3N4LRC8"/>
<keyword evidence="6 9" id="KW-0732">Signal</keyword>
<evidence type="ECO:0000256" key="6">
    <source>
        <dbReference type="ARBA" id="ARBA00022729"/>
    </source>
</evidence>
<evidence type="ECO:0000256" key="9">
    <source>
        <dbReference type="SAM" id="SignalP"/>
    </source>
</evidence>
<evidence type="ECO:0000313" key="11">
    <source>
        <dbReference type="EMBL" id="RPB24238.1"/>
    </source>
</evidence>
<feature type="chain" id="PRO_5018249800" description="CFEM domain-containing protein" evidence="9">
    <location>
        <begin position="18"/>
        <end position="232"/>
    </location>
</feature>
<evidence type="ECO:0000256" key="3">
    <source>
        <dbReference type="ARBA" id="ARBA00010031"/>
    </source>
</evidence>
<dbReference type="EMBL" id="ML121542">
    <property type="protein sequence ID" value="RPB24238.1"/>
    <property type="molecule type" value="Genomic_DNA"/>
</dbReference>
<sequence length="232" mass="24525">MRYALALLFLLAVSTHADVGPATCFQDCANVNAKGTFTCVGLDVPCYCTLDNGHFLPRFAECLQSTCPEVYSIGSSWLNTNLCPPPRTDEPITIPVPTLIVPTPVVPNIIVPTPIVSTVTVPTPDVPAIITVETTTFTSVETGTITITTTTTSPVTETSTITEILIPTTTNTILEFTAFNTTITSSISGFNATSTTYLLTTGTTTAMNDGNTMGANKWTLALALCFAGVFIL</sequence>
<evidence type="ECO:0000313" key="12">
    <source>
        <dbReference type="Proteomes" id="UP000267821"/>
    </source>
</evidence>